<dbReference type="AlphaFoldDB" id="A0A3A4ARC3"/>
<dbReference type="PANTHER" id="PTHR12215">
    <property type="entry name" value="PHOSPHOPANTETHEINE TRANSFERASE"/>
    <property type="match status" value="1"/>
</dbReference>
<evidence type="ECO:0000313" key="5">
    <source>
        <dbReference type="EMBL" id="RJL31651.1"/>
    </source>
</evidence>
<evidence type="ECO:0000256" key="1">
    <source>
        <dbReference type="ARBA" id="ARBA00010990"/>
    </source>
</evidence>
<feature type="domain" description="4'-phosphopantetheinyl transferase" evidence="4">
    <location>
        <begin position="150"/>
        <end position="229"/>
    </location>
</feature>
<feature type="compositionally biased region" description="Gly residues" evidence="3">
    <location>
        <begin position="124"/>
        <end position="134"/>
    </location>
</feature>
<gene>
    <name evidence="5" type="ORF">D5H75_18230</name>
</gene>
<organism evidence="5 6">
    <name type="scientific">Bailinhaonella thermotolerans</name>
    <dbReference type="NCBI Taxonomy" id="1070861"/>
    <lineage>
        <taxon>Bacteria</taxon>
        <taxon>Bacillati</taxon>
        <taxon>Actinomycetota</taxon>
        <taxon>Actinomycetes</taxon>
        <taxon>Streptosporangiales</taxon>
        <taxon>Streptosporangiaceae</taxon>
        <taxon>Bailinhaonella</taxon>
    </lineage>
</organism>
<reference evidence="5 6" key="1">
    <citation type="submission" date="2018-09" db="EMBL/GenBank/DDBJ databases">
        <title>YIM 75507 draft genome.</title>
        <authorList>
            <person name="Tang S."/>
            <person name="Feng Y."/>
        </authorList>
    </citation>
    <scope>NUCLEOTIDE SEQUENCE [LARGE SCALE GENOMIC DNA]</scope>
    <source>
        <strain evidence="5 6">YIM 75507</strain>
    </source>
</reference>
<dbReference type="InterPro" id="IPR050559">
    <property type="entry name" value="P-Pant_transferase_sf"/>
</dbReference>
<dbReference type="Proteomes" id="UP000265768">
    <property type="component" value="Unassembled WGS sequence"/>
</dbReference>
<proteinExistence type="inferred from homology"/>
<dbReference type="GO" id="GO:0019878">
    <property type="term" value="P:lysine biosynthetic process via aminoadipic acid"/>
    <property type="evidence" value="ECO:0007669"/>
    <property type="project" value="TreeGrafter"/>
</dbReference>
<dbReference type="SUPFAM" id="SSF56214">
    <property type="entry name" value="4'-phosphopantetheinyl transferase"/>
    <property type="match status" value="2"/>
</dbReference>
<evidence type="ECO:0000256" key="2">
    <source>
        <dbReference type="ARBA" id="ARBA00022679"/>
    </source>
</evidence>
<dbReference type="Pfam" id="PF01648">
    <property type="entry name" value="ACPS"/>
    <property type="match status" value="1"/>
</dbReference>
<evidence type="ECO:0000313" key="6">
    <source>
        <dbReference type="Proteomes" id="UP000265768"/>
    </source>
</evidence>
<sequence length="274" mass="28116">MRDLDVEVWWAPRGAAGPHLLPLLDPGERERWSRFRREEDRDRYLASHALARLLLGRRLGIEPASVEYVVSCRTCGASDHGKPAVDGGPAFSLSHSGEAVVVALAGDAGAGAGRDAPPGRGRGRGTGAGAGAGAGAGVGADAGAGAGVELGVDVELVKTLGDHSSLARMALSAREREELAGRPPADPVLALLTSWSRKEALLKATGDGLSGGLTSLTLTRGDEPPRLLSWPHRPSLDVALRDLTPPPGHVAALAVLGAEPRVSEHDGSALLAPG</sequence>
<comment type="caution">
    <text evidence="5">The sequence shown here is derived from an EMBL/GenBank/DDBJ whole genome shotgun (WGS) entry which is preliminary data.</text>
</comment>
<protein>
    <submittedName>
        <fullName evidence="5">4-phosphopantetheinyl transferase family protein</fullName>
    </submittedName>
</protein>
<dbReference type="GO" id="GO:0005829">
    <property type="term" value="C:cytosol"/>
    <property type="evidence" value="ECO:0007669"/>
    <property type="project" value="TreeGrafter"/>
</dbReference>
<dbReference type="RefSeq" id="WP_119927680.1">
    <property type="nucleotide sequence ID" value="NZ_QZEY01000006.1"/>
</dbReference>
<keyword evidence="2 5" id="KW-0808">Transferase</keyword>
<feature type="region of interest" description="Disordered" evidence="3">
    <location>
        <begin position="110"/>
        <end position="134"/>
    </location>
</feature>
<evidence type="ECO:0000256" key="3">
    <source>
        <dbReference type="SAM" id="MobiDB-lite"/>
    </source>
</evidence>
<dbReference type="GO" id="GO:0000287">
    <property type="term" value="F:magnesium ion binding"/>
    <property type="evidence" value="ECO:0007669"/>
    <property type="project" value="InterPro"/>
</dbReference>
<comment type="similarity">
    <text evidence="1">Belongs to the P-Pant transferase superfamily. Gsp/Sfp/HetI/AcpT family.</text>
</comment>
<evidence type="ECO:0000259" key="4">
    <source>
        <dbReference type="Pfam" id="PF01648"/>
    </source>
</evidence>
<dbReference type="OrthoDB" id="190168at2"/>
<dbReference type="GO" id="GO:0008897">
    <property type="term" value="F:holo-[acyl-carrier-protein] synthase activity"/>
    <property type="evidence" value="ECO:0007669"/>
    <property type="project" value="InterPro"/>
</dbReference>
<dbReference type="InterPro" id="IPR008278">
    <property type="entry name" value="4-PPantetheinyl_Trfase_dom"/>
</dbReference>
<feature type="compositionally biased region" description="Low complexity" evidence="3">
    <location>
        <begin position="110"/>
        <end position="119"/>
    </location>
</feature>
<name>A0A3A4ARC3_9ACTN</name>
<accession>A0A3A4ARC3</accession>
<dbReference type="Gene3D" id="3.90.470.20">
    <property type="entry name" value="4'-phosphopantetheinyl transferase domain"/>
    <property type="match status" value="2"/>
</dbReference>
<dbReference type="EMBL" id="QZEY01000006">
    <property type="protein sequence ID" value="RJL31651.1"/>
    <property type="molecule type" value="Genomic_DNA"/>
</dbReference>
<keyword evidence="6" id="KW-1185">Reference proteome</keyword>
<dbReference type="InterPro" id="IPR037143">
    <property type="entry name" value="4-PPantetheinyl_Trfase_dom_sf"/>
</dbReference>
<dbReference type="PANTHER" id="PTHR12215:SF10">
    <property type="entry name" value="L-AMINOADIPATE-SEMIALDEHYDE DEHYDROGENASE-PHOSPHOPANTETHEINYL TRANSFERASE"/>
    <property type="match status" value="1"/>
</dbReference>